<keyword evidence="12" id="KW-0234">DNA repair</keyword>
<dbReference type="GO" id="GO:0006260">
    <property type="term" value="P:DNA replication"/>
    <property type="evidence" value="ECO:0007669"/>
    <property type="project" value="UniProtKB-KW"/>
</dbReference>
<evidence type="ECO:0000256" key="10">
    <source>
        <dbReference type="ARBA" id="ARBA00022932"/>
    </source>
</evidence>
<evidence type="ECO:0000259" key="15">
    <source>
        <dbReference type="PROSITE" id="PS50173"/>
    </source>
</evidence>
<dbReference type="InterPro" id="IPR043502">
    <property type="entry name" value="DNA/RNA_pol_sf"/>
</dbReference>
<feature type="domain" description="UmuC" evidence="15">
    <location>
        <begin position="159"/>
        <end position="352"/>
    </location>
</feature>
<dbReference type="InterPro" id="IPR036775">
    <property type="entry name" value="DNA_pol_Y-fam_lit_finger_sf"/>
</dbReference>
<organism evidence="16 17">
    <name type="scientific">Pseudallescheria apiosperma</name>
    <name type="common">Scedosporium apiospermum</name>
    <dbReference type="NCBI Taxonomy" id="563466"/>
    <lineage>
        <taxon>Eukaryota</taxon>
        <taxon>Fungi</taxon>
        <taxon>Dikarya</taxon>
        <taxon>Ascomycota</taxon>
        <taxon>Pezizomycotina</taxon>
        <taxon>Sordariomycetes</taxon>
        <taxon>Hypocreomycetidae</taxon>
        <taxon>Microascales</taxon>
        <taxon>Microascaceae</taxon>
        <taxon>Scedosporium</taxon>
    </lineage>
</organism>
<keyword evidence="5" id="KW-0548">Nucleotidyltransferase</keyword>
<feature type="compositionally biased region" description="Basic and acidic residues" evidence="14">
    <location>
        <begin position="540"/>
        <end position="573"/>
    </location>
</feature>
<dbReference type="InterPro" id="IPR001126">
    <property type="entry name" value="UmuC"/>
</dbReference>
<evidence type="ECO:0000256" key="4">
    <source>
        <dbReference type="ARBA" id="ARBA00022679"/>
    </source>
</evidence>
<dbReference type="InterPro" id="IPR043128">
    <property type="entry name" value="Rev_trsase/Diguanyl_cyclase"/>
</dbReference>
<dbReference type="RefSeq" id="XP_016643507.1">
    <property type="nucleotide sequence ID" value="XM_016786905.1"/>
</dbReference>
<evidence type="ECO:0000256" key="6">
    <source>
        <dbReference type="ARBA" id="ARBA00022705"/>
    </source>
</evidence>
<dbReference type="OrthoDB" id="1747274at2759"/>
<evidence type="ECO:0000256" key="7">
    <source>
        <dbReference type="ARBA" id="ARBA00022723"/>
    </source>
</evidence>
<reference evidence="16 17" key="1">
    <citation type="journal article" date="2014" name="Genome Announc.">
        <title>Draft genome sequence of the pathogenic fungus Scedosporium apiospermum.</title>
        <authorList>
            <person name="Vandeputte P."/>
            <person name="Ghamrawi S."/>
            <person name="Rechenmann M."/>
            <person name="Iltis A."/>
            <person name="Giraud S."/>
            <person name="Fleury M."/>
            <person name="Thornton C."/>
            <person name="Delhaes L."/>
            <person name="Meyer W."/>
            <person name="Papon N."/>
            <person name="Bouchara J.P."/>
        </authorList>
    </citation>
    <scope>NUCLEOTIDE SEQUENCE [LARGE SCALE GENOMIC DNA]</scope>
    <source>
        <strain evidence="16 17">IHEM 14462</strain>
    </source>
</reference>
<keyword evidence="17" id="KW-1185">Reference proteome</keyword>
<feature type="region of interest" description="Disordered" evidence="14">
    <location>
        <begin position="639"/>
        <end position="688"/>
    </location>
</feature>
<gene>
    <name evidence="16" type="ORF">SAPIO_CDS4331</name>
</gene>
<evidence type="ECO:0000256" key="12">
    <source>
        <dbReference type="ARBA" id="ARBA00023204"/>
    </source>
</evidence>
<dbReference type="Gene3D" id="1.10.150.810">
    <property type="match status" value="2"/>
</dbReference>
<protein>
    <recommendedName>
        <fullName evidence="3">DNA polymerase kappa</fullName>
        <ecNumber evidence="2">2.7.7.7</ecNumber>
    </recommendedName>
</protein>
<dbReference type="FunFam" id="3.30.1490.100:FF:000004">
    <property type="entry name" value="DNA polymerase IV"/>
    <property type="match status" value="1"/>
</dbReference>
<dbReference type="Gene3D" id="3.30.160.60">
    <property type="entry name" value="Classic Zinc Finger"/>
    <property type="match status" value="1"/>
</dbReference>
<dbReference type="FunFam" id="3.40.1170.60:FF:000012">
    <property type="entry name" value="Putative DNA-directed polymerase kappa"/>
    <property type="match status" value="1"/>
</dbReference>
<proteinExistence type="predicted"/>
<dbReference type="PANTHER" id="PTHR11076:SF33">
    <property type="entry name" value="DNA POLYMERASE KAPPA"/>
    <property type="match status" value="1"/>
</dbReference>
<feature type="region of interest" description="Disordered" evidence="14">
    <location>
        <begin position="1"/>
        <end position="54"/>
    </location>
</feature>
<comment type="catalytic activity">
    <reaction evidence="13">
        <text>DNA(n) + a 2'-deoxyribonucleoside 5'-triphosphate = DNA(n+1) + diphosphate</text>
        <dbReference type="Rhea" id="RHEA:22508"/>
        <dbReference type="Rhea" id="RHEA-COMP:17339"/>
        <dbReference type="Rhea" id="RHEA-COMP:17340"/>
        <dbReference type="ChEBI" id="CHEBI:33019"/>
        <dbReference type="ChEBI" id="CHEBI:61560"/>
        <dbReference type="ChEBI" id="CHEBI:173112"/>
        <dbReference type="EC" id="2.7.7.7"/>
    </reaction>
</comment>
<feature type="compositionally biased region" description="Basic and acidic residues" evidence="14">
    <location>
        <begin position="33"/>
        <end position="54"/>
    </location>
</feature>
<dbReference type="Pfam" id="PF00817">
    <property type="entry name" value="IMS"/>
    <property type="match status" value="1"/>
</dbReference>
<evidence type="ECO:0000256" key="5">
    <source>
        <dbReference type="ARBA" id="ARBA00022695"/>
    </source>
</evidence>
<dbReference type="Gene3D" id="3.40.1170.60">
    <property type="match status" value="1"/>
</dbReference>
<accession>A0A084G8P6</accession>
<evidence type="ECO:0000256" key="8">
    <source>
        <dbReference type="ARBA" id="ARBA00022763"/>
    </source>
</evidence>
<dbReference type="PROSITE" id="PS50173">
    <property type="entry name" value="UMUC"/>
    <property type="match status" value="1"/>
</dbReference>
<sequence>MGTNVQPELPGLESPEQLLDDDFDDLDVLEAEAALHDETNPALEEPDKPKDGETTAKDVALKEEDTHDTLKYQLLGPSLTKAGQDAVDQTKVAEIIYNASRGSKFFHREEARDKLLTEKIDRILARQRTLTEPQLTRFRREADALLEQLEATRDLSQYIVHVDCDAFYAAVEELDRPELKEVPFAVGKGVLTTCNYHARRFGVRSGMASFVATKLCPQLILIPNDHAKYRAKAAEVRDIFADYDPRFESASIDEAYLNITAYCAAHADDPRGEEGEESSGGGDPAEVVARMRKEIHERTGVTVSAGIAPNARLAKICSNVNKPNGQFVLPNERAEIMRFVRDLPTRKVNGIGRVMERELAAVGIATLGDVYEKREYVKPLFGEKAYSFLMHAYLGLGRTRIQPAEEYVRKSVGTERTFRAIKDPGELRDRLRKTAGDLEGELEKAGVKGRTVVLKVKLHTFEVLTRQVVAPKVVWKADDLYALALPMLVKLEEEVRASPVGRKDGFCIRLMGIRCTHLVSSKKPDTAAFFGLRSKASAEEDASSKRRLPELDSDGWEKWPEEEADGDDNHDVRPQTSNNTEEPPPSPPKPQDEETEELWDCPVCARPQSADERLFNEHIDLCLSRQTIRDAVQEDGVTAAAVPEADRAPPMETFAKKKRGRPKGGGVERERKRERGGGDPRQMKLFFG</sequence>
<feature type="region of interest" description="Disordered" evidence="14">
    <location>
        <begin position="540"/>
        <end position="598"/>
    </location>
</feature>
<feature type="compositionally biased region" description="Basic and acidic residues" evidence="14">
    <location>
        <begin position="666"/>
        <end position="682"/>
    </location>
</feature>
<dbReference type="Gene3D" id="3.30.70.270">
    <property type="match status" value="1"/>
</dbReference>
<dbReference type="CDD" id="cd03586">
    <property type="entry name" value="PolY_Pol_IV_kappa"/>
    <property type="match status" value="1"/>
</dbReference>
<evidence type="ECO:0000256" key="3">
    <source>
        <dbReference type="ARBA" id="ARBA00016178"/>
    </source>
</evidence>
<evidence type="ECO:0000256" key="13">
    <source>
        <dbReference type="ARBA" id="ARBA00049244"/>
    </source>
</evidence>
<comment type="caution">
    <text evidence="16">The sequence shown here is derived from an EMBL/GenBank/DDBJ whole genome shotgun (WGS) entry which is preliminary data.</text>
</comment>
<dbReference type="Gene3D" id="3.30.1490.100">
    <property type="entry name" value="DNA polymerase, Y-family, little finger domain"/>
    <property type="match status" value="1"/>
</dbReference>
<dbReference type="GO" id="GO:0005634">
    <property type="term" value="C:nucleus"/>
    <property type="evidence" value="ECO:0007669"/>
    <property type="project" value="TreeGrafter"/>
</dbReference>
<dbReference type="Proteomes" id="UP000028545">
    <property type="component" value="Unassembled WGS sequence"/>
</dbReference>
<dbReference type="KEGG" id="sapo:SAPIO_CDS4331"/>
<keyword evidence="10" id="KW-0239">DNA-directed DNA polymerase</keyword>
<evidence type="ECO:0000256" key="2">
    <source>
        <dbReference type="ARBA" id="ARBA00012417"/>
    </source>
</evidence>
<dbReference type="InterPro" id="IPR017961">
    <property type="entry name" value="DNA_pol_Y-fam_little_finger"/>
</dbReference>
<dbReference type="EC" id="2.7.7.7" evidence="2"/>
<dbReference type="PANTHER" id="PTHR11076">
    <property type="entry name" value="DNA REPAIR POLYMERASE UMUC / TRANSFERASE FAMILY MEMBER"/>
    <property type="match status" value="1"/>
</dbReference>
<evidence type="ECO:0000256" key="14">
    <source>
        <dbReference type="SAM" id="MobiDB-lite"/>
    </source>
</evidence>
<evidence type="ECO:0000256" key="1">
    <source>
        <dbReference type="ARBA" id="ARBA00004173"/>
    </source>
</evidence>
<dbReference type="OMA" id="EVYTRQV"/>
<dbReference type="Pfam" id="PF11799">
    <property type="entry name" value="IMS_C"/>
    <property type="match status" value="1"/>
</dbReference>
<dbReference type="GO" id="GO:0003887">
    <property type="term" value="F:DNA-directed DNA polymerase activity"/>
    <property type="evidence" value="ECO:0007669"/>
    <property type="project" value="UniProtKB-KW"/>
</dbReference>
<dbReference type="InterPro" id="IPR022880">
    <property type="entry name" value="DNApol_IV"/>
</dbReference>
<evidence type="ECO:0000313" key="16">
    <source>
        <dbReference type="EMBL" id="KEZ43708.1"/>
    </source>
</evidence>
<evidence type="ECO:0000313" key="17">
    <source>
        <dbReference type="Proteomes" id="UP000028545"/>
    </source>
</evidence>
<dbReference type="GO" id="GO:0003684">
    <property type="term" value="F:damaged DNA binding"/>
    <property type="evidence" value="ECO:0007669"/>
    <property type="project" value="InterPro"/>
</dbReference>
<keyword evidence="9" id="KW-0460">Magnesium</keyword>
<dbReference type="NCBIfam" id="NF002677">
    <property type="entry name" value="PRK02406.1"/>
    <property type="match status" value="1"/>
</dbReference>
<keyword evidence="8" id="KW-0227">DNA damage</keyword>
<keyword evidence="7" id="KW-0479">Metal-binding</keyword>
<evidence type="ECO:0000256" key="9">
    <source>
        <dbReference type="ARBA" id="ARBA00022842"/>
    </source>
</evidence>
<dbReference type="VEuPathDB" id="FungiDB:SAPIO_CDS4331"/>
<dbReference type="GeneID" id="27723403"/>
<dbReference type="GO" id="GO:0006281">
    <property type="term" value="P:DNA repair"/>
    <property type="evidence" value="ECO:0007669"/>
    <property type="project" value="UniProtKB-KW"/>
</dbReference>
<keyword evidence="4" id="KW-0808">Transferase</keyword>
<name>A0A084G8P6_PSEDA</name>
<dbReference type="EMBL" id="JOWA01000091">
    <property type="protein sequence ID" value="KEZ43708.1"/>
    <property type="molecule type" value="Genomic_DNA"/>
</dbReference>
<dbReference type="AlphaFoldDB" id="A0A084G8P6"/>
<keyword evidence="11" id="KW-0496">Mitochondrion</keyword>
<dbReference type="SUPFAM" id="SSF56672">
    <property type="entry name" value="DNA/RNA polymerases"/>
    <property type="match status" value="1"/>
</dbReference>
<comment type="subcellular location">
    <subcellularLocation>
        <location evidence="1">Mitochondrion</location>
    </subcellularLocation>
</comment>
<evidence type="ECO:0000256" key="11">
    <source>
        <dbReference type="ARBA" id="ARBA00023128"/>
    </source>
</evidence>
<keyword evidence="6" id="KW-0235">DNA replication</keyword>
<dbReference type="InterPro" id="IPR050116">
    <property type="entry name" value="DNA_polymerase-Y"/>
</dbReference>
<dbReference type="GO" id="GO:0070987">
    <property type="term" value="P:error-free translesion synthesis"/>
    <property type="evidence" value="ECO:0007669"/>
    <property type="project" value="UniProtKB-ARBA"/>
</dbReference>
<dbReference type="GO" id="GO:0042276">
    <property type="term" value="P:error-prone translesion synthesis"/>
    <property type="evidence" value="ECO:0007669"/>
    <property type="project" value="TreeGrafter"/>
</dbReference>
<dbReference type="FunFam" id="1.10.150.810:FF:000003">
    <property type="entry name" value="DNA polymerase kappa subunit"/>
    <property type="match status" value="1"/>
</dbReference>
<dbReference type="SUPFAM" id="SSF100879">
    <property type="entry name" value="Lesion bypass DNA polymerase (Y-family), little finger domain"/>
    <property type="match status" value="1"/>
</dbReference>
<dbReference type="HOGENOM" id="CLU_012348_11_2_1"/>
<dbReference type="GO" id="GO:0005739">
    <property type="term" value="C:mitochondrion"/>
    <property type="evidence" value="ECO:0007669"/>
    <property type="project" value="UniProtKB-SubCell"/>
</dbReference>
<dbReference type="GO" id="GO:0046872">
    <property type="term" value="F:metal ion binding"/>
    <property type="evidence" value="ECO:0007669"/>
    <property type="project" value="UniProtKB-KW"/>
</dbReference>
<feature type="compositionally biased region" description="Acidic residues" evidence="14">
    <location>
        <begin position="18"/>
        <end position="30"/>
    </location>
</feature>